<protein>
    <submittedName>
        <fullName evidence="1">Uncharacterized protein</fullName>
    </submittedName>
</protein>
<accession>A0A0F9RV41</accession>
<organism evidence="1">
    <name type="scientific">marine sediment metagenome</name>
    <dbReference type="NCBI Taxonomy" id="412755"/>
    <lineage>
        <taxon>unclassified sequences</taxon>
        <taxon>metagenomes</taxon>
        <taxon>ecological metagenomes</taxon>
    </lineage>
</organism>
<name>A0A0F9RV41_9ZZZZ</name>
<dbReference type="EMBL" id="LAZR01003181">
    <property type="protein sequence ID" value="KKN21078.1"/>
    <property type="molecule type" value="Genomic_DNA"/>
</dbReference>
<sequence>MKAERTIPKQEFVPVIVTLESQEEVDSFFAISNSTIMCGAFPALDKLFNILLDFNSDQSNILDDRLRRILKS</sequence>
<dbReference type="AlphaFoldDB" id="A0A0F9RV41"/>
<proteinExistence type="predicted"/>
<gene>
    <name evidence="1" type="ORF">LCGC14_0929040</name>
</gene>
<comment type="caution">
    <text evidence="1">The sequence shown here is derived from an EMBL/GenBank/DDBJ whole genome shotgun (WGS) entry which is preliminary data.</text>
</comment>
<evidence type="ECO:0000313" key="1">
    <source>
        <dbReference type="EMBL" id="KKN21078.1"/>
    </source>
</evidence>
<reference evidence="1" key="1">
    <citation type="journal article" date="2015" name="Nature">
        <title>Complex archaea that bridge the gap between prokaryotes and eukaryotes.</title>
        <authorList>
            <person name="Spang A."/>
            <person name="Saw J.H."/>
            <person name="Jorgensen S.L."/>
            <person name="Zaremba-Niedzwiedzka K."/>
            <person name="Martijn J."/>
            <person name="Lind A.E."/>
            <person name="van Eijk R."/>
            <person name="Schleper C."/>
            <person name="Guy L."/>
            <person name="Ettema T.J."/>
        </authorList>
    </citation>
    <scope>NUCLEOTIDE SEQUENCE</scope>
</reference>